<reference evidence="2 3" key="1">
    <citation type="submission" date="2021-06" db="EMBL/GenBank/DDBJ databases">
        <authorList>
            <person name="Palmer J.M."/>
        </authorList>
    </citation>
    <scope>NUCLEOTIDE SEQUENCE [LARGE SCALE GENOMIC DNA]</scope>
    <source>
        <strain evidence="2 3">AS_MEX2019</strain>
        <tissue evidence="2">Muscle</tissue>
    </source>
</reference>
<evidence type="ECO:0000256" key="1">
    <source>
        <dbReference type="SAM" id="MobiDB-lite"/>
    </source>
</evidence>
<protein>
    <submittedName>
        <fullName evidence="2">Uncharacterized protein</fullName>
    </submittedName>
</protein>
<feature type="region of interest" description="Disordered" evidence="1">
    <location>
        <begin position="58"/>
        <end position="105"/>
    </location>
</feature>
<feature type="compositionally biased region" description="Low complexity" evidence="1">
    <location>
        <begin position="82"/>
        <end position="99"/>
    </location>
</feature>
<sequence length="105" mass="11744">MEEETVQGLLVRKSTTQFPSVGLSLKEESFCTMTVLSDFNVLLERWRVYLEINNCHTRTRRLPLHPGPGCEGSRLSKDTQASLSPDTSSSSSRGSPRRSQASRET</sequence>
<name>A0ABV0Z5T9_9TELE</name>
<keyword evidence="3" id="KW-1185">Reference proteome</keyword>
<proteinExistence type="predicted"/>
<comment type="caution">
    <text evidence="2">The sequence shown here is derived from an EMBL/GenBank/DDBJ whole genome shotgun (WGS) entry which is preliminary data.</text>
</comment>
<dbReference type="EMBL" id="JAHRIP010053365">
    <property type="protein sequence ID" value="MEQ2301573.1"/>
    <property type="molecule type" value="Genomic_DNA"/>
</dbReference>
<dbReference type="Proteomes" id="UP001469553">
    <property type="component" value="Unassembled WGS sequence"/>
</dbReference>
<evidence type="ECO:0000313" key="3">
    <source>
        <dbReference type="Proteomes" id="UP001469553"/>
    </source>
</evidence>
<accession>A0ABV0Z5T9</accession>
<gene>
    <name evidence="2" type="ORF">AMECASPLE_037443</name>
</gene>
<organism evidence="2 3">
    <name type="scientific">Ameca splendens</name>
    <dbReference type="NCBI Taxonomy" id="208324"/>
    <lineage>
        <taxon>Eukaryota</taxon>
        <taxon>Metazoa</taxon>
        <taxon>Chordata</taxon>
        <taxon>Craniata</taxon>
        <taxon>Vertebrata</taxon>
        <taxon>Euteleostomi</taxon>
        <taxon>Actinopterygii</taxon>
        <taxon>Neopterygii</taxon>
        <taxon>Teleostei</taxon>
        <taxon>Neoteleostei</taxon>
        <taxon>Acanthomorphata</taxon>
        <taxon>Ovalentaria</taxon>
        <taxon>Atherinomorphae</taxon>
        <taxon>Cyprinodontiformes</taxon>
        <taxon>Goodeidae</taxon>
        <taxon>Ameca</taxon>
    </lineage>
</organism>
<evidence type="ECO:0000313" key="2">
    <source>
        <dbReference type="EMBL" id="MEQ2301573.1"/>
    </source>
</evidence>